<evidence type="ECO:0000256" key="6">
    <source>
        <dbReference type="ARBA" id="ARBA00023136"/>
    </source>
</evidence>
<keyword evidence="9" id="KW-0808">Transferase</keyword>
<feature type="transmembrane region" description="Helical" evidence="7">
    <location>
        <begin position="142"/>
        <end position="162"/>
    </location>
</feature>
<keyword evidence="5 7" id="KW-1133">Transmembrane helix</keyword>
<evidence type="ECO:0000256" key="7">
    <source>
        <dbReference type="SAM" id="Phobius"/>
    </source>
</evidence>
<dbReference type="InterPro" id="IPR017850">
    <property type="entry name" value="Alkaline_phosphatase_core_sf"/>
</dbReference>
<keyword evidence="6 7" id="KW-0472">Membrane</keyword>
<evidence type="ECO:0000256" key="1">
    <source>
        <dbReference type="ARBA" id="ARBA00004651"/>
    </source>
</evidence>
<gene>
    <name evidence="9" type="ORF">SAMN05216366_10584</name>
</gene>
<proteinExistence type="predicted"/>
<feature type="transmembrane region" description="Helical" evidence="7">
    <location>
        <begin position="12"/>
        <end position="30"/>
    </location>
</feature>
<reference evidence="9 10" key="1">
    <citation type="submission" date="2016-10" db="EMBL/GenBank/DDBJ databases">
        <authorList>
            <person name="de Groot N.N."/>
        </authorList>
    </citation>
    <scope>NUCLEOTIDE SEQUENCE [LARGE SCALE GENOMIC DNA]</scope>
    <source>
        <strain evidence="9 10">S137</strain>
    </source>
</reference>
<dbReference type="Gene3D" id="3.40.720.10">
    <property type="entry name" value="Alkaline Phosphatase, subunit A"/>
    <property type="match status" value="1"/>
</dbReference>
<evidence type="ECO:0000256" key="4">
    <source>
        <dbReference type="ARBA" id="ARBA00022692"/>
    </source>
</evidence>
<dbReference type="Proteomes" id="UP000182412">
    <property type="component" value="Unassembled WGS sequence"/>
</dbReference>
<dbReference type="InterPro" id="IPR050448">
    <property type="entry name" value="OpgB/LTA_synthase_biosynth"/>
</dbReference>
<evidence type="ECO:0000259" key="8">
    <source>
        <dbReference type="Pfam" id="PF00884"/>
    </source>
</evidence>
<sequence length="646" mass="72273">MRLKAYLKNCQLDLRLFAFLLCLMALYRLIFMGKYAGAMADTTVMADIVQANLTGLRLSLKSAGGFTLLSFLLVTLPALVRPRLQWNGLRWGIGTLASFILTVLFLARFPYYEEFRMTYGLQVFQGWHDDKLAVLGMMVSEYHLLPGLLAAAGLTAILAWALKKILALPVWQKEFRHSRATAVGAFLFTVLFMFLCRFGGGVSYATGINWENAAVTGDDFLNECIYDDVQAMYRAVQQEKRMQAGDIYGVDKDEVKQLTAEQVAAALTRQAPGAKIAKPKHIFIILGETWAQWPMLDKYAPLQAADGIKSLIKEDNAYYTRNFMPNGDFTSIAITGMITGLSEVNVRVNYQPRSFKEMYPTAISIPFHKLGYKVDFWYGGTPGWDSISRLALAQGFDAFYGYPDFHAPKTNTWGTNDRNLFKALSEHLAQEEPTVHLIMTTSNHPPYNIDLAAEGFDVDKAEQSIRELIPSESDPHNLAVEVGHYYYMDKVVTEFIRQTSKEYPDSLFVITGDHAVRSNPGAQPTMFEFQSVPFVLYGAGVKHDILPKDAIGGHTGIMPTLVDLIAPAGFAYESVAPAIGEYPAAFNREYYLTDKIMGQVGTDKTELLPGVEAADVPAEQSRLEPFLRKLRTLSYWLILGNQNEEK</sequence>
<name>A0A1H0PM01_SELRU</name>
<keyword evidence="4 7" id="KW-0812">Transmembrane</keyword>
<dbReference type="PANTHER" id="PTHR47371">
    <property type="entry name" value="LIPOTEICHOIC ACID SYNTHASE"/>
    <property type="match status" value="1"/>
</dbReference>
<dbReference type="GO" id="GO:0005886">
    <property type="term" value="C:plasma membrane"/>
    <property type="evidence" value="ECO:0007669"/>
    <property type="project" value="UniProtKB-SubCell"/>
</dbReference>
<protein>
    <submittedName>
        <fullName evidence="9">Phosphoglycerol transferase MdoB</fullName>
    </submittedName>
</protein>
<keyword evidence="3" id="KW-1003">Cell membrane</keyword>
<feature type="transmembrane region" description="Helical" evidence="7">
    <location>
        <begin position="92"/>
        <end position="111"/>
    </location>
</feature>
<evidence type="ECO:0000313" key="9">
    <source>
        <dbReference type="EMBL" id="SDP05649.1"/>
    </source>
</evidence>
<dbReference type="GO" id="GO:0016740">
    <property type="term" value="F:transferase activity"/>
    <property type="evidence" value="ECO:0007669"/>
    <property type="project" value="UniProtKB-KW"/>
</dbReference>
<dbReference type="RefSeq" id="WP_074571588.1">
    <property type="nucleotide sequence ID" value="NZ_FNJQ01000005.1"/>
</dbReference>
<comment type="subcellular location">
    <subcellularLocation>
        <location evidence="1">Cell membrane</location>
        <topology evidence="1">Multi-pass membrane protein</topology>
    </subcellularLocation>
</comment>
<dbReference type="CDD" id="cd16015">
    <property type="entry name" value="LTA_synthase"/>
    <property type="match status" value="1"/>
</dbReference>
<dbReference type="PANTHER" id="PTHR47371:SF3">
    <property type="entry name" value="PHOSPHOGLYCEROL TRANSFERASE I"/>
    <property type="match status" value="1"/>
</dbReference>
<evidence type="ECO:0000256" key="2">
    <source>
        <dbReference type="ARBA" id="ARBA00004936"/>
    </source>
</evidence>
<dbReference type="InterPro" id="IPR000917">
    <property type="entry name" value="Sulfatase_N"/>
</dbReference>
<dbReference type="AlphaFoldDB" id="A0A1H0PM01"/>
<evidence type="ECO:0000256" key="3">
    <source>
        <dbReference type="ARBA" id="ARBA00022475"/>
    </source>
</evidence>
<dbReference type="EMBL" id="FNJQ01000005">
    <property type="protein sequence ID" value="SDP05649.1"/>
    <property type="molecule type" value="Genomic_DNA"/>
</dbReference>
<dbReference type="OrthoDB" id="9777768at2"/>
<accession>A0A1H0PM01</accession>
<evidence type="ECO:0000313" key="10">
    <source>
        <dbReference type="Proteomes" id="UP000182412"/>
    </source>
</evidence>
<evidence type="ECO:0000256" key="5">
    <source>
        <dbReference type="ARBA" id="ARBA00022989"/>
    </source>
</evidence>
<feature type="transmembrane region" description="Helical" evidence="7">
    <location>
        <begin position="183"/>
        <end position="205"/>
    </location>
</feature>
<feature type="transmembrane region" description="Helical" evidence="7">
    <location>
        <begin position="62"/>
        <end position="80"/>
    </location>
</feature>
<dbReference type="Pfam" id="PF00884">
    <property type="entry name" value="Sulfatase"/>
    <property type="match status" value="1"/>
</dbReference>
<comment type="pathway">
    <text evidence="2">Cell wall biogenesis; lipoteichoic acid biosynthesis.</text>
</comment>
<organism evidence="9 10">
    <name type="scientific">Selenomonas ruminantium</name>
    <dbReference type="NCBI Taxonomy" id="971"/>
    <lineage>
        <taxon>Bacteria</taxon>
        <taxon>Bacillati</taxon>
        <taxon>Bacillota</taxon>
        <taxon>Negativicutes</taxon>
        <taxon>Selenomonadales</taxon>
        <taxon>Selenomonadaceae</taxon>
        <taxon>Selenomonas</taxon>
    </lineage>
</organism>
<feature type="domain" description="Sulfatase N-terminal" evidence="8">
    <location>
        <begin position="281"/>
        <end position="564"/>
    </location>
</feature>
<dbReference type="SUPFAM" id="SSF53649">
    <property type="entry name" value="Alkaline phosphatase-like"/>
    <property type="match status" value="1"/>
</dbReference>